<sequence>MDARSLTNSAALRALLTAWLALFSGCSALVEYREYRKHLDEGGPDFNVYLIWTTKASTLDEIAIQAITSVVEAYKPLRKELQKEAAERAAAASREGSAKPILPTHRIAAALSALPCARRRKKTPEATEVAAAFAAAHAVAPGGLHLFANKLEDGDLEARGWAGPGGTGLTLVHYDVHDVLEDTPLGSWFKDKEEKLRSGKYYFSHVTDMMRFALVYKHGGLYLDADVIMMRPISLSHLNAVVRPPHTMIECAVVYFEAGHPFIWQVLTHIKNHYAINDWTTAGPRALTVVYEEYKFHGPNRDVYDLPLRLAPGTYYGLSLGRAKSFWDSGEVVPEDFAGCEAVHVWGSIARGYLSHSGRKDYYLDEAHRQRVRQRVAALRAVPGCAPDAPRLAPGESVADIADVGAAGLGGHVAGQKHKAAGGGAGAGAGEGGKQGGEGGDGGEDGGAGAPPPGEEGAAVIAPGSWEAAWSTAFGDTARNPQHVEGGAAQEPVEEEEAEEGAAGAGAGDAKLPRPAALDGEDDAAGGDVMRGLLRGRYPNGDRAVAAKATSEGSGGRGGRALRSAWWRHR</sequence>
<feature type="domain" description="Alpha 1,4-glycosyltransferase" evidence="9">
    <location>
        <begin position="256"/>
        <end position="350"/>
    </location>
</feature>
<dbReference type="Proteomes" id="UP000006906">
    <property type="component" value="Chromosome 16"/>
</dbReference>
<accession>A0A2K3CTF6</accession>
<evidence type="ECO:0000313" key="10">
    <source>
        <dbReference type="EMBL" id="PNW71565.1"/>
    </source>
</evidence>
<dbReference type="RefSeq" id="XP_042915601.1">
    <property type="nucleotide sequence ID" value="XM_043070958.1"/>
</dbReference>
<dbReference type="InterPro" id="IPR029044">
    <property type="entry name" value="Nucleotide-diphossugar_trans"/>
</dbReference>
<dbReference type="GO" id="GO:0006688">
    <property type="term" value="P:glycosphingolipid biosynthetic process"/>
    <property type="evidence" value="ECO:0000318"/>
    <property type="project" value="GO_Central"/>
</dbReference>
<comment type="similarity">
    <text evidence="2">Belongs to the glycosyltransferase 32 family.</text>
</comment>
<name>A0A2K3CTF6_CHLRE</name>
<dbReference type="Gene3D" id="3.90.550.20">
    <property type="match status" value="1"/>
</dbReference>
<dbReference type="Pfam" id="PF04488">
    <property type="entry name" value="Gly_transf_sug"/>
    <property type="match status" value="1"/>
</dbReference>
<feature type="region of interest" description="Disordered" evidence="7">
    <location>
        <begin position="415"/>
        <end position="459"/>
    </location>
</feature>
<dbReference type="Gramene" id="PNW71565">
    <property type="protein sequence ID" value="PNW71565"/>
    <property type="gene ID" value="CHLRE_16g659550v5"/>
</dbReference>
<evidence type="ECO:0000256" key="2">
    <source>
        <dbReference type="ARBA" id="ARBA00009003"/>
    </source>
</evidence>
<dbReference type="KEGG" id="cre:CHLRE_16g659550v5"/>
<keyword evidence="5" id="KW-0333">Golgi apparatus</keyword>
<evidence type="ECO:0000256" key="7">
    <source>
        <dbReference type="SAM" id="MobiDB-lite"/>
    </source>
</evidence>
<keyword evidence="11" id="KW-1185">Reference proteome</keyword>
<keyword evidence="8" id="KW-0732">Signal</keyword>
<dbReference type="ExpressionAtlas" id="A0A2K3CTF6">
    <property type="expression patterns" value="baseline and differential"/>
</dbReference>
<dbReference type="PANTHER" id="PTHR12042:SF21">
    <property type="entry name" value="ALPHA1,4-GALACTOSYLTRANSFERASE 1-RELATED"/>
    <property type="match status" value="1"/>
</dbReference>
<dbReference type="GeneID" id="5723482"/>
<dbReference type="GO" id="GO:0016758">
    <property type="term" value="F:hexosyltransferase activity"/>
    <property type="evidence" value="ECO:0000318"/>
    <property type="project" value="GO_Central"/>
</dbReference>
<dbReference type="PROSITE" id="PS51257">
    <property type="entry name" value="PROKAR_LIPOPROTEIN"/>
    <property type="match status" value="1"/>
</dbReference>
<dbReference type="SUPFAM" id="SSF53448">
    <property type="entry name" value="Nucleotide-diphospho-sugar transferases"/>
    <property type="match status" value="1"/>
</dbReference>
<feature type="compositionally biased region" description="Gly residues" evidence="7">
    <location>
        <begin position="421"/>
        <end position="449"/>
    </location>
</feature>
<dbReference type="PaxDb" id="3055-EDO99807"/>
<keyword evidence="3" id="KW-0328">Glycosyltransferase</keyword>
<feature type="region of interest" description="Disordered" evidence="7">
    <location>
        <begin position="545"/>
        <end position="570"/>
    </location>
</feature>
<dbReference type="OrthoDB" id="543760at2759"/>
<dbReference type="InterPro" id="IPR007577">
    <property type="entry name" value="GlycoTrfase_DXD_sugar-bd_CS"/>
</dbReference>
<feature type="signal peptide" evidence="8">
    <location>
        <begin position="1"/>
        <end position="28"/>
    </location>
</feature>
<evidence type="ECO:0000259" key="9">
    <source>
        <dbReference type="Pfam" id="PF04572"/>
    </source>
</evidence>
<feature type="region of interest" description="Disordered" evidence="7">
    <location>
        <begin position="477"/>
        <end position="531"/>
    </location>
</feature>
<gene>
    <name evidence="10" type="ORF">CHLRE_16g659550v5</name>
</gene>
<protein>
    <recommendedName>
        <fullName evidence="9">Alpha 1,4-glycosyltransferase domain-containing protein</fullName>
    </recommendedName>
</protein>
<dbReference type="Pfam" id="PF04572">
    <property type="entry name" value="Gb3_synth"/>
    <property type="match status" value="1"/>
</dbReference>
<organism evidence="10 11">
    <name type="scientific">Chlamydomonas reinhardtii</name>
    <name type="common">Chlamydomonas smithii</name>
    <dbReference type="NCBI Taxonomy" id="3055"/>
    <lineage>
        <taxon>Eukaryota</taxon>
        <taxon>Viridiplantae</taxon>
        <taxon>Chlorophyta</taxon>
        <taxon>core chlorophytes</taxon>
        <taxon>Chlorophyceae</taxon>
        <taxon>CS clade</taxon>
        <taxon>Chlamydomonadales</taxon>
        <taxon>Chlamydomonadaceae</taxon>
        <taxon>Chlamydomonas</taxon>
    </lineage>
</organism>
<evidence type="ECO:0000256" key="5">
    <source>
        <dbReference type="ARBA" id="ARBA00023034"/>
    </source>
</evidence>
<evidence type="ECO:0000313" key="11">
    <source>
        <dbReference type="Proteomes" id="UP000006906"/>
    </source>
</evidence>
<evidence type="ECO:0000256" key="1">
    <source>
        <dbReference type="ARBA" id="ARBA00004323"/>
    </source>
</evidence>
<evidence type="ECO:0000256" key="3">
    <source>
        <dbReference type="ARBA" id="ARBA00022676"/>
    </source>
</evidence>
<dbReference type="PANTHER" id="PTHR12042">
    <property type="entry name" value="LACTOSYLCERAMIDE 4-ALPHA-GALACTOSYLTRANSFERASE ALPHA- 1,4-GALACTOSYLTRANSFERASE"/>
    <property type="match status" value="1"/>
</dbReference>
<feature type="chain" id="PRO_5014439122" description="Alpha 1,4-glycosyltransferase domain-containing protein" evidence="8">
    <location>
        <begin position="29"/>
        <end position="570"/>
    </location>
</feature>
<proteinExistence type="inferred from homology"/>
<dbReference type="AlphaFoldDB" id="A0A2K3CTF6"/>
<dbReference type="InterPro" id="IPR007652">
    <property type="entry name" value="A1-4-GlycosylTfrase_dom"/>
</dbReference>
<evidence type="ECO:0000256" key="4">
    <source>
        <dbReference type="ARBA" id="ARBA00022679"/>
    </source>
</evidence>
<feature type="compositionally biased region" description="Low complexity" evidence="7">
    <location>
        <begin position="561"/>
        <end position="570"/>
    </location>
</feature>
<dbReference type="InParanoid" id="A0A2K3CTF6"/>
<evidence type="ECO:0000256" key="6">
    <source>
        <dbReference type="ARBA" id="ARBA00023136"/>
    </source>
</evidence>
<dbReference type="GO" id="GO:0000139">
    <property type="term" value="C:Golgi membrane"/>
    <property type="evidence" value="ECO:0007669"/>
    <property type="project" value="UniProtKB-SubCell"/>
</dbReference>
<evidence type="ECO:0000256" key="8">
    <source>
        <dbReference type="SAM" id="SignalP"/>
    </source>
</evidence>
<keyword evidence="4" id="KW-0808">Transferase</keyword>
<dbReference type="FunCoup" id="A0A2K3CTF6">
    <property type="interactions" value="44"/>
</dbReference>
<reference evidence="10 11" key="1">
    <citation type="journal article" date="2007" name="Science">
        <title>The Chlamydomonas genome reveals the evolution of key animal and plant functions.</title>
        <authorList>
            <person name="Merchant S.S."/>
            <person name="Prochnik S.E."/>
            <person name="Vallon O."/>
            <person name="Harris E.H."/>
            <person name="Karpowicz S.J."/>
            <person name="Witman G.B."/>
            <person name="Terry A."/>
            <person name="Salamov A."/>
            <person name="Fritz-Laylin L.K."/>
            <person name="Marechal-Drouard L."/>
            <person name="Marshall W.F."/>
            <person name="Qu L.H."/>
            <person name="Nelson D.R."/>
            <person name="Sanderfoot A.A."/>
            <person name="Spalding M.H."/>
            <person name="Kapitonov V.V."/>
            <person name="Ren Q."/>
            <person name="Ferris P."/>
            <person name="Lindquist E."/>
            <person name="Shapiro H."/>
            <person name="Lucas S.M."/>
            <person name="Grimwood J."/>
            <person name="Schmutz J."/>
            <person name="Cardol P."/>
            <person name="Cerutti H."/>
            <person name="Chanfreau G."/>
            <person name="Chen C.L."/>
            <person name="Cognat V."/>
            <person name="Croft M.T."/>
            <person name="Dent R."/>
            <person name="Dutcher S."/>
            <person name="Fernandez E."/>
            <person name="Fukuzawa H."/>
            <person name="Gonzalez-Ballester D."/>
            <person name="Gonzalez-Halphen D."/>
            <person name="Hallmann A."/>
            <person name="Hanikenne M."/>
            <person name="Hippler M."/>
            <person name="Inwood W."/>
            <person name="Jabbari K."/>
            <person name="Kalanon M."/>
            <person name="Kuras R."/>
            <person name="Lefebvre P.A."/>
            <person name="Lemaire S.D."/>
            <person name="Lobanov A.V."/>
            <person name="Lohr M."/>
            <person name="Manuell A."/>
            <person name="Meier I."/>
            <person name="Mets L."/>
            <person name="Mittag M."/>
            <person name="Mittelmeier T."/>
            <person name="Moroney J.V."/>
            <person name="Moseley J."/>
            <person name="Napoli C."/>
            <person name="Nedelcu A.M."/>
            <person name="Niyogi K."/>
            <person name="Novoselov S.V."/>
            <person name="Paulsen I.T."/>
            <person name="Pazour G."/>
            <person name="Purton S."/>
            <person name="Ral J.P."/>
            <person name="Riano-Pachon D.M."/>
            <person name="Riekhof W."/>
            <person name="Rymarquis L."/>
            <person name="Schroda M."/>
            <person name="Stern D."/>
            <person name="Umen J."/>
            <person name="Willows R."/>
            <person name="Wilson N."/>
            <person name="Zimmer S.L."/>
            <person name="Allmer J."/>
            <person name="Balk J."/>
            <person name="Bisova K."/>
            <person name="Chen C.J."/>
            <person name="Elias M."/>
            <person name="Gendler K."/>
            <person name="Hauser C."/>
            <person name="Lamb M.R."/>
            <person name="Ledford H."/>
            <person name="Long J.C."/>
            <person name="Minagawa J."/>
            <person name="Page M.D."/>
            <person name="Pan J."/>
            <person name="Pootakham W."/>
            <person name="Roje S."/>
            <person name="Rose A."/>
            <person name="Stahlberg E."/>
            <person name="Terauchi A.M."/>
            <person name="Yang P."/>
            <person name="Ball S."/>
            <person name="Bowler C."/>
            <person name="Dieckmann C.L."/>
            <person name="Gladyshev V.N."/>
            <person name="Green P."/>
            <person name="Jorgensen R."/>
            <person name="Mayfield S."/>
            <person name="Mueller-Roeber B."/>
            <person name="Rajamani S."/>
            <person name="Sayre R.T."/>
            <person name="Brokstein P."/>
            <person name="Dubchak I."/>
            <person name="Goodstein D."/>
            <person name="Hornick L."/>
            <person name="Huang Y.W."/>
            <person name="Jhaveri J."/>
            <person name="Luo Y."/>
            <person name="Martinez D."/>
            <person name="Ngau W.C."/>
            <person name="Otillar B."/>
            <person name="Poliakov A."/>
            <person name="Porter A."/>
            <person name="Szajkowski L."/>
            <person name="Werner G."/>
            <person name="Zhou K."/>
            <person name="Grigoriev I.V."/>
            <person name="Rokhsar D.S."/>
            <person name="Grossman A.R."/>
        </authorList>
    </citation>
    <scope>NUCLEOTIDE SEQUENCE [LARGE SCALE GENOMIC DNA]</scope>
    <source>
        <strain evidence="11">CC-503</strain>
    </source>
</reference>
<comment type="subcellular location">
    <subcellularLocation>
        <location evidence="1">Golgi apparatus membrane</location>
        <topology evidence="1">Single-pass type II membrane protein</topology>
    </subcellularLocation>
</comment>
<dbReference type="EMBL" id="CM008977">
    <property type="protein sequence ID" value="PNW71565.1"/>
    <property type="molecule type" value="Genomic_DNA"/>
</dbReference>
<keyword evidence="6" id="KW-0472">Membrane</keyword>
<dbReference type="InterPro" id="IPR051981">
    <property type="entry name" value="Glycosyltransf_32"/>
</dbReference>